<accession>A0ABD5UL68</accession>
<reference evidence="4 5" key="1">
    <citation type="journal article" date="2019" name="Int. J. Syst. Evol. Microbiol.">
        <title>The Global Catalogue of Microorganisms (GCM) 10K type strain sequencing project: providing services to taxonomists for standard genome sequencing and annotation.</title>
        <authorList>
            <consortium name="The Broad Institute Genomics Platform"/>
            <consortium name="The Broad Institute Genome Sequencing Center for Infectious Disease"/>
            <person name="Wu L."/>
            <person name="Ma J."/>
        </authorList>
    </citation>
    <scope>NUCLEOTIDE SEQUENCE [LARGE SCALE GENOMIC DNA]</scope>
    <source>
        <strain evidence="4 5">Y73</strain>
    </source>
</reference>
<dbReference type="RefSeq" id="WP_379769909.1">
    <property type="nucleotide sequence ID" value="NZ_JBHSXI010000020.1"/>
</dbReference>
<feature type="region of interest" description="Disordered" evidence="2">
    <location>
        <begin position="1"/>
        <end position="32"/>
    </location>
</feature>
<name>A0ABD5UL68_9EURY</name>
<dbReference type="AlphaFoldDB" id="A0ABD5UL68"/>
<evidence type="ECO:0000313" key="4">
    <source>
        <dbReference type="EMBL" id="MFC6890234.1"/>
    </source>
</evidence>
<comment type="similarity">
    <text evidence="1">Belongs to the NAD(P)-dependent epimerase/dehydratase family.</text>
</comment>
<dbReference type="Proteomes" id="UP001596333">
    <property type="component" value="Unassembled WGS sequence"/>
</dbReference>
<evidence type="ECO:0000256" key="1">
    <source>
        <dbReference type="ARBA" id="ARBA00007637"/>
    </source>
</evidence>
<evidence type="ECO:0000313" key="5">
    <source>
        <dbReference type="Proteomes" id="UP001596333"/>
    </source>
</evidence>
<dbReference type="PANTHER" id="PTHR43000">
    <property type="entry name" value="DTDP-D-GLUCOSE 4,6-DEHYDRATASE-RELATED"/>
    <property type="match status" value="1"/>
</dbReference>
<dbReference type="Gene3D" id="3.40.50.720">
    <property type="entry name" value="NAD(P)-binding Rossmann-like Domain"/>
    <property type="match status" value="1"/>
</dbReference>
<comment type="caution">
    <text evidence="4">The sequence shown here is derived from an EMBL/GenBank/DDBJ whole genome shotgun (WGS) entry which is preliminary data.</text>
</comment>
<organism evidence="4 5">
    <name type="scientific">Halorubrum trueperi</name>
    <dbReference type="NCBI Taxonomy" id="2004704"/>
    <lineage>
        <taxon>Archaea</taxon>
        <taxon>Methanobacteriati</taxon>
        <taxon>Methanobacteriota</taxon>
        <taxon>Stenosarchaea group</taxon>
        <taxon>Halobacteria</taxon>
        <taxon>Halobacteriales</taxon>
        <taxon>Haloferacaceae</taxon>
        <taxon>Halorubrum</taxon>
    </lineage>
</organism>
<feature type="compositionally biased region" description="Basic and acidic residues" evidence="2">
    <location>
        <begin position="1"/>
        <end position="10"/>
    </location>
</feature>
<evidence type="ECO:0000256" key="2">
    <source>
        <dbReference type="SAM" id="MobiDB-lite"/>
    </source>
</evidence>
<evidence type="ECO:0000259" key="3">
    <source>
        <dbReference type="Pfam" id="PF01370"/>
    </source>
</evidence>
<protein>
    <submittedName>
        <fullName evidence="4">NAD-dependent epimerase/dehydratase family protein</fullName>
    </submittedName>
</protein>
<dbReference type="SUPFAM" id="SSF51735">
    <property type="entry name" value="NAD(P)-binding Rossmann-fold domains"/>
    <property type="match status" value="1"/>
</dbReference>
<sequence length="348" mass="38280">MTDQTERAIESETEATDGTESADAPDGERSPPTIAVTGAAGYIGSRVVVELRAAHPDWELIAIDNGYRAQVDSIGDVEVEHVDVRNRNRLEDALKGADVVCHLAAISGVDDCEENPDLAYEVNVTGTNNVAWFCKKTGAALAFPFSMAVLGDPQSFPITADQPRDPLNWYGRTKWIGERSIEAFADDAFPAHLFLKSNLYGEHVVDETEVGKPTVINFFVNRALSGETLTVYEPGTQARNFVHVKDVARAYVRSAERLLEQLERGETGTETYEIASDEDMSVMAVAEIVREAALAERGIDVDVELVENPRSGETMVEEFGVDTSGAREELGWERKESVRRSISRLLQE</sequence>
<dbReference type="Pfam" id="PF01370">
    <property type="entry name" value="Epimerase"/>
    <property type="match status" value="1"/>
</dbReference>
<dbReference type="EMBL" id="JBHSXI010000020">
    <property type="protein sequence ID" value="MFC6890234.1"/>
    <property type="molecule type" value="Genomic_DNA"/>
</dbReference>
<keyword evidence="5" id="KW-1185">Reference proteome</keyword>
<dbReference type="InterPro" id="IPR001509">
    <property type="entry name" value="Epimerase_deHydtase"/>
</dbReference>
<proteinExistence type="inferred from homology"/>
<gene>
    <name evidence="4" type="ORF">ACFQEY_14625</name>
</gene>
<dbReference type="InterPro" id="IPR036291">
    <property type="entry name" value="NAD(P)-bd_dom_sf"/>
</dbReference>
<feature type="domain" description="NAD-dependent epimerase/dehydratase" evidence="3">
    <location>
        <begin position="34"/>
        <end position="257"/>
    </location>
</feature>